<reference evidence="4" key="1">
    <citation type="submission" date="2020-04" db="EMBL/GenBank/DDBJ databases">
        <authorList>
            <person name="Zhang T."/>
        </authorList>
    </citation>
    <scope>NUCLEOTIDE SEQUENCE</scope>
    <source>
        <strain evidence="4">HKST-UBA03</strain>
    </source>
</reference>
<dbReference type="Gene3D" id="3.40.50.10890">
    <property type="match status" value="1"/>
</dbReference>
<dbReference type="Pfam" id="PF10996">
    <property type="entry name" value="Beta-Casp"/>
    <property type="match status" value="1"/>
</dbReference>
<dbReference type="Pfam" id="PF00753">
    <property type="entry name" value="Lactamase_B"/>
    <property type="match status" value="1"/>
</dbReference>
<evidence type="ECO:0000259" key="3">
    <source>
        <dbReference type="SMART" id="SM01027"/>
    </source>
</evidence>
<name>A0A955LKZ5_UNCKA</name>
<dbReference type="Pfam" id="PF07521">
    <property type="entry name" value="RMMBL"/>
    <property type="match status" value="1"/>
</dbReference>
<reference evidence="4" key="2">
    <citation type="journal article" date="2021" name="Microbiome">
        <title>Successional dynamics and alternative stable states in a saline activated sludge microbial community over 9 years.</title>
        <authorList>
            <person name="Wang Y."/>
            <person name="Ye J."/>
            <person name="Ju F."/>
            <person name="Liu L."/>
            <person name="Boyd J.A."/>
            <person name="Deng Y."/>
            <person name="Parks D.H."/>
            <person name="Jiang X."/>
            <person name="Yin X."/>
            <person name="Woodcroft B.J."/>
            <person name="Tyson G.W."/>
            <person name="Hugenholtz P."/>
            <person name="Polz M.F."/>
            <person name="Zhang T."/>
        </authorList>
    </citation>
    <scope>NUCLEOTIDE SEQUENCE</scope>
    <source>
        <strain evidence="4">HKST-UBA03</strain>
    </source>
</reference>
<dbReference type="AlphaFoldDB" id="A0A955LKZ5"/>
<protein>
    <submittedName>
        <fullName evidence="4">MBL fold metallo-hydrolase</fullName>
    </submittedName>
</protein>
<feature type="domain" description="Beta-Casp" evidence="3">
    <location>
        <begin position="236"/>
        <end position="358"/>
    </location>
</feature>
<accession>A0A955LKZ5</accession>
<evidence type="ECO:0000259" key="2">
    <source>
        <dbReference type="SMART" id="SM00849"/>
    </source>
</evidence>
<dbReference type="SUPFAM" id="SSF56281">
    <property type="entry name" value="Metallo-hydrolase/oxidoreductase"/>
    <property type="match status" value="1"/>
</dbReference>
<dbReference type="PANTHER" id="PTHR11203">
    <property type="entry name" value="CLEAVAGE AND POLYADENYLATION SPECIFICITY FACTOR FAMILY MEMBER"/>
    <property type="match status" value="1"/>
</dbReference>
<dbReference type="Proteomes" id="UP000751518">
    <property type="component" value="Unassembled WGS sequence"/>
</dbReference>
<sequence>MKLIRFLGAAGEVTGSGYLLTTDNGDTYLVDLGMFQGNPESEDLNFAPLDFDVSSLKAVFLTHAHIDHCGRLPLLFKQGYQGSVYATKPTQDIAHISLLDSAKIAKLEHPQLDVYDKDDVQAVFENTEVVGYGEEFEVGSLKVIYRDAGHILGSASIVISEGDERIVFSGDLGNTPQDLIKPTEYIERASTVVMESTYGDSVHPQEDTDAVLLSEINEVEKTNGVLLIPAFSVERTQELLHIIGHLKSRGVVEAQTPVYVDSPMAIKITEVFKKYPNMYNSELANDEHPFEFEGLKFTKRAYESKAIHEYSGAKVVIAGSGMMSGGRIIHHLHNYLSLPSTRLLIVGYQAEGTLGREIEGGAEYVEVKGENIPVRATITRIHSMSSHADQPRLLHWLKEIDGVKQVFIVHGEEDARAVLTEKIKEQIELSDIVLPLMNEVHEVV</sequence>
<proteinExistence type="predicted"/>
<keyword evidence="1" id="KW-0378">Hydrolase</keyword>
<evidence type="ECO:0000256" key="1">
    <source>
        <dbReference type="ARBA" id="ARBA00022801"/>
    </source>
</evidence>
<dbReference type="InterPro" id="IPR011108">
    <property type="entry name" value="RMMBL"/>
</dbReference>
<dbReference type="SMART" id="SM01027">
    <property type="entry name" value="Beta-Casp"/>
    <property type="match status" value="1"/>
</dbReference>
<comment type="caution">
    <text evidence="4">The sequence shown here is derived from an EMBL/GenBank/DDBJ whole genome shotgun (WGS) entry which is preliminary data.</text>
</comment>
<dbReference type="PANTHER" id="PTHR11203:SF37">
    <property type="entry name" value="INTEGRATOR COMPLEX SUBUNIT 11"/>
    <property type="match status" value="1"/>
</dbReference>
<evidence type="ECO:0000313" key="5">
    <source>
        <dbReference type="Proteomes" id="UP000751518"/>
    </source>
</evidence>
<dbReference type="Gene3D" id="3.60.15.10">
    <property type="entry name" value="Ribonuclease Z/Hydroxyacylglutathione hydrolase-like"/>
    <property type="match status" value="1"/>
</dbReference>
<organism evidence="4 5">
    <name type="scientific">candidate division WWE3 bacterium</name>
    <dbReference type="NCBI Taxonomy" id="2053526"/>
    <lineage>
        <taxon>Bacteria</taxon>
        <taxon>Katanobacteria</taxon>
    </lineage>
</organism>
<dbReference type="InterPro" id="IPR022712">
    <property type="entry name" value="Beta_Casp"/>
</dbReference>
<dbReference type="InterPro" id="IPR050698">
    <property type="entry name" value="MBL"/>
</dbReference>
<evidence type="ECO:0000313" key="4">
    <source>
        <dbReference type="EMBL" id="MCA9392404.1"/>
    </source>
</evidence>
<gene>
    <name evidence="4" type="ORF">KC614_04380</name>
</gene>
<feature type="domain" description="Metallo-beta-lactamase" evidence="2">
    <location>
        <begin position="14"/>
        <end position="215"/>
    </location>
</feature>
<dbReference type="InterPro" id="IPR036866">
    <property type="entry name" value="RibonucZ/Hydroxyglut_hydro"/>
</dbReference>
<dbReference type="EMBL" id="JAGQKZ010000049">
    <property type="protein sequence ID" value="MCA9392404.1"/>
    <property type="molecule type" value="Genomic_DNA"/>
</dbReference>
<dbReference type="GO" id="GO:0004521">
    <property type="term" value="F:RNA endonuclease activity"/>
    <property type="evidence" value="ECO:0007669"/>
    <property type="project" value="TreeGrafter"/>
</dbReference>
<dbReference type="InterPro" id="IPR001279">
    <property type="entry name" value="Metallo-B-lactamas"/>
</dbReference>
<dbReference type="CDD" id="cd16295">
    <property type="entry name" value="TTHA0252-CPSF-like_MBL-fold"/>
    <property type="match status" value="1"/>
</dbReference>
<dbReference type="GO" id="GO:0016787">
    <property type="term" value="F:hydrolase activity"/>
    <property type="evidence" value="ECO:0007669"/>
    <property type="project" value="UniProtKB-KW"/>
</dbReference>
<dbReference type="SMART" id="SM00849">
    <property type="entry name" value="Lactamase_B"/>
    <property type="match status" value="1"/>
</dbReference>